<sequence length="118" mass="13072">MFGFGKRKKYNGTVDTKLNNEYQIATRDNPRFPGALAYLELIDNAWKAKMSEDEGALYIATLYYCGLIKHGFHPESSSLHSRIQSIVALGLSKGLISQERWAKFSGAIQKANSEAGVA</sequence>
<reference evidence="1 2" key="1">
    <citation type="submission" date="2016-12" db="EMBL/GenBank/DDBJ databases">
        <title>Genome sequencing of Methylocaldum marinum.</title>
        <authorList>
            <person name="Takeuchi M."/>
            <person name="Kamagata Y."/>
            <person name="Hiraoka S."/>
            <person name="Oshima K."/>
            <person name="Hattori M."/>
            <person name="Iwasaki W."/>
        </authorList>
    </citation>
    <scope>NUCLEOTIDE SEQUENCE [LARGE SCALE GENOMIC DNA]</scope>
    <source>
        <strain evidence="1 2">S8</strain>
    </source>
</reference>
<dbReference type="OrthoDB" id="7060100at2"/>
<dbReference type="KEGG" id="mmai:sS8_5062"/>
<name>A0A250KZC2_9GAMM</name>
<dbReference type="AlphaFoldDB" id="A0A250KZC2"/>
<protein>
    <submittedName>
        <fullName evidence="1">Uncharacterized protein</fullName>
    </submittedName>
</protein>
<dbReference type="RefSeq" id="WP_119632063.1">
    <property type="nucleotide sequence ID" value="NZ_AP017928.1"/>
</dbReference>
<accession>A0A250KZC2</accession>
<proteinExistence type="predicted"/>
<gene>
    <name evidence="1" type="ORF">sS8_5062</name>
</gene>
<evidence type="ECO:0000313" key="1">
    <source>
        <dbReference type="EMBL" id="BBA36985.1"/>
    </source>
</evidence>
<organism evidence="1 2">
    <name type="scientific">Methylocaldum marinum</name>
    <dbReference type="NCBI Taxonomy" id="1432792"/>
    <lineage>
        <taxon>Bacteria</taxon>
        <taxon>Pseudomonadati</taxon>
        <taxon>Pseudomonadota</taxon>
        <taxon>Gammaproteobacteria</taxon>
        <taxon>Methylococcales</taxon>
        <taxon>Methylococcaceae</taxon>
        <taxon>Methylocaldum</taxon>
    </lineage>
</organism>
<evidence type="ECO:0000313" key="2">
    <source>
        <dbReference type="Proteomes" id="UP000266313"/>
    </source>
</evidence>
<dbReference type="Proteomes" id="UP000266313">
    <property type="component" value="Chromosome"/>
</dbReference>
<dbReference type="EMBL" id="AP017928">
    <property type="protein sequence ID" value="BBA36985.1"/>
    <property type="molecule type" value="Genomic_DNA"/>
</dbReference>
<keyword evidence="2" id="KW-1185">Reference proteome</keyword>